<feature type="region of interest" description="Disordered" evidence="1">
    <location>
        <begin position="111"/>
        <end position="198"/>
    </location>
</feature>
<evidence type="ECO:0000256" key="1">
    <source>
        <dbReference type="SAM" id="MobiDB-lite"/>
    </source>
</evidence>
<sequence>MRFARSHGVEIDFDEPPLPDYEITPESRRLKFINPSDDALQDEIEAVESPLRLPWELLRTAGDDAVYSADEANGARISNPWACAAFFISPGAAAHAVAAPNTTAAAAVAASGSAPGDEYVPDDEYVLDNEDRGDNEGWGDNEALGDNTDLGDNEVPGDEDTEEEFEVYNYDPSEASDEEDNDSTAPSEPEVEEDPADKTFRIRASSKHLIMASPMFKSMLTSGWKEANEFRKTGFADLTTSGWDMDAFSIVLKILHGKQHEIPRFEEIEKIAKVGMIADYYCCQELVRAAALPWLIRLPKEVPNTCSYRDLVLWIWVSHFYQLPEHFTAATAIAISQATGEIDPLGIPISTEIIDGLNSRRIEEMERMLQHTYSIRDRFEKEALGCNTKCRSKMLRALNRNLGKQKLLASDLKHPYTGHSQMSFKQTIDDFVIPKWFDEDPEGSAASSFPRPKKAYHTCRASRLSIITSEFPSFIVGLRLEDYTPFSRYDPLIY</sequence>
<dbReference type="AlphaFoldDB" id="A0A319DJ14"/>
<dbReference type="OrthoDB" id="5326346at2759"/>
<reference evidence="3 4" key="1">
    <citation type="submission" date="2018-02" db="EMBL/GenBank/DDBJ databases">
        <title>The genomes of Aspergillus section Nigri reveals drivers in fungal speciation.</title>
        <authorList>
            <consortium name="DOE Joint Genome Institute"/>
            <person name="Vesth T.C."/>
            <person name="Nybo J."/>
            <person name="Theobald S."/>
            <person name="Brandl J."/>
            <person name="Frisvad J.C."/>
            <person name="Nielsen K.F."/>
            <person name="Lyhne E.K."/>
            <person name="Kogle M.E."/>
            <person name="Kuo A."/>
            <person name="Riley R."/>
            <person name="Clum A."/>
            <person name="Nolan M."/>
            <person name="Lipzen A."/>
            <person name="Salamov A."/>
            <person name="Henrissat B."/>
            <person name="Wiebenga A."/>
            <person name="De vries R.P."/>
            <person name="Grigoriev I.V."/>
            <person name="Mortensen U.H."/>
            <person name="Andersen M.R."/>
            <person name="Baker S.E."/>
        </authorList>
    </citation>
    <scope>NUCLEOTIDE SEQUENCE [LARGE SCALE GENOMIC DNA]</scope>
    <source>
        <strain evidence="3 4">CBS 707.79</strain>
    </source>
</reference>
<organism evidence="3 4">
    <name type="scientific">Aspergillus ellipticus CBS 707.79</name>
    <dbReference type="NCBI Taxonomy" id="1448320"/>
    <lineage>
        <taxon>Eukaryota</taxon>
        <taxon>Fungi</taxon>
        <taxon>Dikarya</taxon>
        <taxon>Ascomycota</taxon>
        <taxon>Pezizomycotina</taxon>
        <taxon>Eurotiomycetes</taxon>
        <taxon>Eurotiomycetidae</taxon>
        <taxon>Eurotiales</taxon>
        <taxon>Aspergillaceae</taxon>
        <taxon>Aspergillus</taxon>
        <taxon>Aspergillus subgen. Circumdati</taxon>
    </lineage>
</organism>
<keyword evidence="4" id="KW-1185">Reference proteome</keyword>
<dbReference type="Gene3D" id="3.30.710.10">
    <property type="entry name" value="Potassium Channel Kv1.1, Chain A"/>
    <property type="match status" value="1"/>
</dbReference>
<feature type="region of interest" description="Disordered" evidence="1">
    <location>
        <begin position="1"/>
        <end position="20"/>
    </location>
</feature>
<dbReference type="InterPro" id="IPR000210">
    <property type="entry name" value="BTB/POZ_dom"/>
</dbReference>
<feature type="domain" description="BTB" evidence="2">
    <location>
        <begin position="201"/>
        <end position="289"/>
    </location>
</feature>
<accession>A0A319DJ14</accession>
<dbReference type="EMBL" id="KZ825831">
    <property type="protein sequence ID" value="PYH96904.1"/>
    <property type="molecule type" value="Genomic_DNA"/>
</dbReference>
<evidence type="ECO:0000259" key="2">
    <source>
        <dbReference type="Pfam" id="PF00651"/>
    </source>
</evidence>
<evidence type="ECO:0000313" key="4">
    <source>
        <dbReference type="Proteomes" id="UP000247810"/>
    </source>
</evidence>
<dbReference type="Pfam" id="PF00651">
    <property type="entry name" value="BTB"/>
    <property type="match status" value="1"/>
</dbReference>
<protein>
    <recommendedName>
        <fullName evidence="2">BTB domain-containing protein</fullName>
    </recommendedName>
</protein>
<name>A0A319DJ14_9EURO</name>
<gene>
    <name evidence="3" type="ORF">BO71DRAFT_319663</name>
</gene>
<dbReference type="Proteomes" id="UP000247810">
    <property type="component" value="Unassembled WGS sequence"/>
</dbReference>
<dbReference type="SUPFAM" id="SSF54695">
    <property type="entry name" value="POZ domain"/>
    <property type="match status" value="1"/>
</dbReference>
<dbReference type="InterPro" id="IPR011333">
    <property type="entry name" value="SKP1/BTB/POZ_sf"/>
</dbReference>
<feature type="compositionally biased region" description="Acidic residues" evidence="1">
    <location>
        <begin position="149"/>
        <end position="166"/>
    </location>
</feature>
<feature type="compositionally biased region" description="Acidic residues" evidence="1">
    <location>
        <begin position="119"/>
        <end position="128"/>
    </location>
</feature>
<proteinExistence type="predicted"/>
<evidence type="ECO:0000313" key="3">
    <source>
        <dbReference type="EMBL" id="PYH96904.1"/>
    </source>
</evidence>
<dbReference type="VEuPathDB" id="FungiDB:BO71DRAFT_319663"/>
<dbReference type="STRING" id="1448320.A0A319DJ14"/>